<reference evidence="4" key="1">
    <citation type="submission" date="2021-05" db="EMBL/GenBank/DDBJ databases">
        <authorList>
            <person name="Alioto T."/>
            <person name="Alioto T."/>
            <person name="Gomez Garrido J."/>
        </authorList>
    </citation>
    <scope>NUCLEOTIDE SEQUENCE</scope>
</reference>
<keyword evidence="1" id="KW-0227">DNA damage</keyword>
<keyword evidence="1" id="KW-0547">Nucleotide-binding</keyword>
<dbReference type="GO" id="GO:0006310">
    <property type="term" value="P:DNA recombination"/>
    <property type="evidence" value="ECO:0007669"/>
    <property type="project" value="UniProtKB-KW"/>
</dbReference>
<evidence type="ECO:0000256" key="1">
    <source>
        <dbReference type="RuleBase" id="RU363044"/>
    </source>
</evidence>
<keyword evidence="1" id="KW-0378">Hydrolase</keyword>
<dbReference type="Gene3D" id="3.40.50.300">
    <property type="entry name" value="P-loop containing nucleotide triphosphate hydrolases"/>
    <property type="match status" value="1"/>
</dbReference>
<dbReference type="GO" id="GO:0005524">
    <property type="term" value="F:ATP binding"/>
    <property type="evidence" value="ECO:0007669"/>
    <property type="project" value="UniProtKB-KW"/>
</dbReference>
<keyword evidence="1 4" id="KW-0347">Helicase</keyword>
<dbReference type="Pfam" id="PF21530">
    <property type="entry name" value="Pif1_2B_dom"/>
    <property type="match status" value="1"/>
</dbReference>
<dbReference type="InterPro" id="IPR027417">
    <property type="entry name" value="P-loop_NTPase"/>
</dbReference>
<evidence type="ECO:0000313" key="4">
    <source>
        <dbReference type="EMBL" id="CAG6636702.1"/>
    </source>
</evidence>
<dbReference type="GO" id="GO:0016787">
    <property type="term" value="F:hydrolase activity"/>
    <property type="evidence" value="ECO:0007669"/>
    <property type="project" value="UniProtKB-KW"/>
</dbReference>
<keyword evidence="1" id="KW-0233">DNA recombination</keyword>
<feature type="domain" description="DNA helicase Pif1-like DEAD-box helicase" evidence="2">
    <location>
        <begin position="1"/>
        <end position="193"/>
    </location>
</feature>
<feature type="domain" description="DNA helicase Pif1-like 2B" evidence="3">
    <location>
        <begin position="278"/>
        <end position="323"/>
    </location>
</feature>
<protein>
    <recommendedName>
        <fullName evidence="1">ATP-dependent DNA helicase</fullName>
        <ecNumber evidence="1">5.6.2.3</ecNumber>
    </recommendedName>
</protein>
<comment type="catalytic activity">
    <reaction evidence="1">
        <text>ATP + H2O = ADP + phosphate + H(+)</text>
        <dbReference type="Rhea" id="RHEA:13065"/>
        <dbReference type="ChEBI" id="CHEBI:15377"/>
        <dbReference type="ChEBI" id="CHEBI:15378"/>
        <dbReference type="ChEBI" id="CHEBI:30616"/>
        <dbReference type="ChEBI" id="CHEBI:43474"/>
        <dbReference type="ChEBI" id="CHEBI:456216"/>
        <dbReference type="EC" id="5.6.2.3"/>
    </reaction>
</comment>
<dbReference type="EC" id="5.6.2.3" evidence="1"/>
<dbReference type="GO" id="GO:0043139">
    <property type="term" value="F:5'-3' DNA helicase activity"/>
    <property type="evidence" value="ECO:0007669"/>
    <property type="project" value="UniProtKB-EC"/>
</dbReference>
<dbReference type="InterPro" id="IPR010285">
    <property type="entry name" value="DNA_helicase_pif1-like_DEAD"/>
</dbReference>
<dbReference type="GO" id="GO:0000723">
    <property type="term" value="P:telomere maintenance"/>
    <property type="evidence" value="ECO:0007669"/>
    <property type="project" value="InterPro"/>
</dbReference>
<keyword evidence="1" id="KW-0067">ATP-binding</keyword>
<sequence length="429" mass="47251">MFLDAPGGTGKTFLINLLLAYVRQNKQIAIAVASSGIAATLLAGGKTAHSAFKLPLNLNYCELPVCNISKQSNMAKILQHCKLIVWDECTMAHKGGIEALNRTLQDLRGNKELMGGLTVLLAGDFRQTLPVVTRGTRADEIKACIKSSILWPKITIRSLTVNMRVYLNQDSKAEEFSKLLLQIGDGNLPQCNNKISIPSNLCELVQDFEIFIDKIYPSLEIATLDPLWLKTRAILAPEGGTALIINHALLDKMPGQPTTFESVDTVVEEEDTTNYPVEFLHSLNPPGLPPHQLRLKVGAPIMLLRNLRPPKLCNGTRLQIKSLQRNVIEATIITGAGQGELVFLPRIPLIPSDYEINFKRVQFPVKLCFAMTINKAQGRALSMAGIDLREDCFSHGQLYVACSRVSSSNALVIFQPQGITANIVYKEIL</sequence>
<dbReference type="PANTHER" id="PTHR10492:SF57">
    <property type="entry name" value="ATP-DEPENDENT DNA HELICASE"/>
    <property type="match status" value="1"/>
</dbReference>
<name>A0A8D8QT90_9HEMI</name>
<evidence type="ECO:0000259" key="2">
    <source>
        <dbReference type="Pfam" id="PF05970"/>
    </source>
</evidence>
<accession>A0A8D8QT90</accession>
<comment type="similarity">
    <text evidence="1">Belongs to the helicase family.</text>
</comment>
<dbReference type="InterPro" id="IPR049163">
    <property type="entry name" value="Pif1-like_2B_dom"/>
</dbReference>
<dbReference type="GO" id="GO:0006281">
    <property type="term" value="P:DNA repair"/>
    <property type="evidence" value="ECO:0007669"/>
    <property type="project" value="UniProtKB-KW"/>
</dbReference>
<comment type="cofactor">
    <cofactor evidence="1">
        <name>Mg(2+)</name>
        <dbReference type="ChEBI" id="CHEBI:18420"/>
    </cofactor>
</comment>
<organism evidence="4">
    <name type="scientific">Cacopsylla melanoneura</name>
    <dbReference type="NCBI Taxonomy" id="428564"/>
    <lineage>
        <taxon>Eukaryota</taxon>
        <taxon>Metazoa</taxon>
        <taxon>Ecdysozoa</taxon>
        <taxon>Arthropoda</taxon>
        <taxon>Hexapoda</taxon>
        <taxon>Insecta</taxon>
        <taxon>Pterygota</taxon>
        <taxon>Neoptera</taxon>
        <taxon>Paraneoptera</taxon>
        <taxon>Hemiptera</taxon>
        <taxon>Sternorrhyncha</taxon>
        <taxon>Psylloidea</taxon>
        <taxon>Psyllidae</taxon>
        <taxon>Psyllinae</taxon>
        <taxon>Cacopsylla</taxon>
    </lineage>
</organism>
<dbReference type="SUPFAM" id="SSF52540">
    <property type="entry name" value="P-loop containing nucleoside triphosphate hydrolases"/>
    <property type="match status" value="2"/>
</dbReference>
<dbReference type="EMBL" id="HBUF01095292">
    <property type="protein sequence ID" value="CAG6636702.1"/>
    <property type="molecule type" value="Transcribed_RNA"/>
</dbReference>
<evidence type="ECO:0000259" key="3">
    <source>
        <dbReference type="Pfam" id="PF21530"/>
    </source>
</evidence>
<keyword evidence="1" id="KW-0234">DNA repair</keyword>
<proteinExistence type="inferred from homology"/>
<dbReference type="AlphaFoldDB" id="A0A8D8QT90"/>
<dbReference type="Pfam" id="PF05970">
    <property type="entry name" value="PIF1"/>
    <property type="match status" value="1"/>
</dbReference>
<dbReference type="PANTHER" id="PTHR10492">
    <property type="match status" value="1"/>
</dbReference>